<organism evidence="7 8">
    <name type="scientific">[Torrubiella] hemipterigena</name>
    <dbReference type="NCBI Taxonomy" id="1531966"/>
    <lineage>
        <taxon>Eukaryota</taxon>
        <taxon>Fungi</taxon>
        <taxon>Dikarya</taxon>
        <taxon>Ascomycota</taxon>
        <taxon>Pezizomycotina</taxon>
        <taxon>Sordariomycetes</taxon>
        <taxon>Hypocreomycetidae</taxon>
        <taxon>Hypocreales</taxon>
        <taxon>Clavicipitaceae</taxon>
        <taxon>Clavicipitaceae incertae sedis</taxon>
        <taxon>'Torrubiella' clade</taxon>
    </lineage>
</organism>
<evidence type="ECO:0000259" key="6">
    <source>
        <dbReference type="Pfam" id="PF00728"/>
    </source>
</evidence>
<dbReference type="GO" id="GO:0016231">
    <property type="term" value="F:beta-N-acetylglucosaminidase activity"/>
    <property type="evidence" value="ECO:0007669"/>
    <property type="project" value="TreeGrafter"/>
</dbReference>
<accession>A0A0A1TM36</accession>
<dbReference type="Proteomes" id="UP000039046">
    <property type="component" value="Unassembled WGS sequence"/>
</dbReference>
<dbReference type="PANTHER" id="PTHR22600:SF58">
    <property type="entry name" value="BETA-HEXOSAMINIDASE"/>
    <property type="match status" value="1"/>
</dbReference>
<dbReference type="OrthoDB" id="428480at2759"/>
<dbReference type="GO" id="GO:0005975">
    <property type="term" value="P:carbohydrate metabolic process"/>
    <property type="evidence" value="ECO:0007669"/>
    <property type="project" value="InterPro"/>
</dbReference>
<dbReference type="EMBL" id="CDHN01000004">
    <property type="protein sequence ID" value="CEJ92013.1"/>
    <property type="molecule type" value="Genomic_DNA"/>
</dbReference>
<dbReference type="EC" id="3.2.1.52" evidence="3"/>
<protein>
    <recommendedName>
        <fullName evidence="3">beta-N-acetylhexosaminidase</fullName>
        <ecNumber evidence="3">3.2.1.52</ecNumber>
    </recommendedName>
</protein>
<feature type="domain" description="Glycoside hydrolase family 20 catalytic" evidence="6">
    <location>
        <begin position="130"/>
        <end position="217"/>
    </location>
</feature>
<evidence type="ECO:0000313" key="8">
    <source>
        <dbReference type="Proteomes" id="UP000039046"/>
    </source>
</evidence>
<dbReference type="PANTHER" id="PTHR22600">
    <property type="entry name" value="BETA-HEXOSAMINIDASE"/>
    <property type="match status" value="1"/>
</dbReference>
<dbReference type="STRING" id="1531966.A0A0A1TM36"/>
<comment type="similarity">
    <text evidence="2">Belongs to the glycosyl hydrolase 20 family.</text>
</comment>
<evidence type="ECO:0000313" key="7">
    <source>
        <dbReference type="EMBL" id="CEJ92013.1"/>
    </source>
</evidence>
<dbReference type="InterPro" id="IPR025705">
    <property type="entry name" value="Beta_hexosaminidase_sua/sub"/>
</dbReference>
<dbReference type="HOGENOM" id="CLU_1116412_0_0_1"/>
<feature type="chain" id="PRO_5001979548" description="beta-N-acetylhexosaminidase" evidence="5">
    <location>
        <begin position="18"/>
        <end position="249"/>
    </location>
</feature>
<reference evidence="7 8" key="1">
    <citation type="journal article" date="2015" name="Genome Announc.">
        <title>Draft Genome Sequence and Gene Annotation of the Entomopathogenic Fungus Verticillium hemipterigenum.</title>
        <authorList>
            <person name="Horn F."/>
            <person name="Habel A."/>
            <person name="Scharf D.H."/>
            <person name="Dworschak J."/>
            <person name="Brakhage A.A."/>
            <person name="Guthke R."/>
            <person name="Hertweck C."/>
            <person name="Linde J."/>
        </authorList>
    </citation>
    <scope>NUCLEOTIDE SEQUENCE [LARGE SCALE GENOMIC DNA]</scope>
</reference>
<dbReference type="GO" id="GO:0016020">
    <property type="term" value="C:membrane"/>
    <property type="evidence" value="ECO:0007669"/>
    <property type="project" value="TreeGrafter"/>
</dbReference>
<dbReference type="AlphaFoldDB" id="A0A0A1TM36"/>
<sequence>MYSSLIAVVALVSPAMALWPQPLSVETGQGTLGSSQISKFRTIWALTTTTANRSSKAVLPATWMPSSRSPCSPGCSLTWPGTKAKITSKSSFGTLHAVKTFAQLFYAHSSDASGVYNKLAPVKIADKPKFSHRGVNLDVARNFFPIKDLECTIDALSMNKFNVLHLHMTDSQSWPIEIPALPQLAQNGAYAPNHIYFSNDIQHIQQYGLSRGVAVYIGSALANLAWAMLAGGKQISLQYAMPNHNQKIK</sequence>
<keyword evidence="5" id="KW-0732">Signal</keyword>
<dbReference type="PRINTS" id="PR00738">
    <property type="entry name" value="GLHYDRLASE20"/>
</dbReference>
<gene>
    <name evidence="7" type="ORF">VHEMI07693</name>
</gene>
<dbReference type="InterPro" id="IPR015883">
    <property type="entry name" value="Glyco_hydro_20_cat"/>
</dbReference>
<dbReference type="Pfam" id="PF00728">
    <property type="entry name" value="Glyco_hydro_20"/>
    <property type="match status" value="1"/>
</dbReference>
<dbReference type="SUPFAM" id="SSF55545">
    <property type="entry name" value="beta-N-acetylhexosaminidase-like domain"/>
    <property type="match status" value="1"/>
</dbReference>
<keyword evidence="8" id="KW-1185">Reference proteome</keyword>
<dbReference type="SUPFAM" id="SSF51445">
    <property type="entry name" value="(Trans)glycosidases"/>
    <property type="match status" value="1"/>
</dbReference>
<comment type="catalytic activity">
    <reaction evidence="1">
        <text>Hydrolysis of terminal non-reducing N-acetyl-D-hexosamine residues in N-acetyl-beta-D-hexosaminides.</text>
        <dbReference type="EC" id="3.2.1.52"/>
    </reaction>
</comment>
<evidence type="ECO:0000256" key="5">
    <source>
        <dbReference type="SAM" id="SignalP"/>
    </source>
</evidence>
<dbReference type="Gene3D" id="3.30.379.10">
    <property type="entry name" value="Chitobiase/beta-hexosaminidase domain 2-like"/>
    <property type="match status" value="1"/>
</dbReference>
<evidence type="ECO:0000256" key="1">
    <source>
        <dbReference type="ARBA" id="ARBA00001231"/>
    </source>
</evidence>
<dbReference type="InterPro" id="IPR017853">
    <property type="entry name" value="GH"/>
</dbReference>
<evidence type="ECO:0000256" key="4">
    <source>
        <dbReference type="ARBA" id="ARBA00022801"/>
    </source>
</evidence>
<dbReference type="Gene3D" id="3.20.20.80">
    <property type="entry name" value="Glycosidases"/>
    <property type="match status" value="1"/>
</dbReference>
<dbReference type="InterPro" id="IPR029018">
    <property type="entry name" value="Hex-like_dom2"/>
</dbReference>
<feature type="signal peptide" evidence="5">
    <location>
        <begin position="1"/>
        <end position="17"/>
    </location>
</feature>
<evidence type="ECO:0000256" key="2">
    <source>
        <dbReference type="ARBA" id="ARBA00006285"/>
    </source>
</evidence>
<name>A0A0A1TM36_9HYPO</name>
<keyword evidence="4" id="KW-0378">Hydrolase</keyword>
<dbReference type="GO" id="GO:0030203">
    <property type="term" value="P:glycosaminoglycan metabolic process"/>
    <property type="evidence" value="ECO:0007669"/>
    <property type="project" value="TreeGrafter"/>
</dbReference>
<evidence type="ECO:0000256" key="3">
    <source>
        <dbReference type="ARBA" id="ARBA00012663"/>
    </source>
</evidence>
<proteinExistence type="inferred from homology"/>